<evidence type="ECO:0000256" key="2">
    <source>
        <dbReference type="ARBA" id="ARBA00022803"/>
    </source>
</evidence>
<keyword evidence="4" id="KW-1185">Reference proteome</keyword>
<accession>A0AAD3GZG5</accession>
<evidence type="ECO:0000313" key="4">
    <source>
        <dbReference type="Proteomes" id="UP001054902"/>
    </source>
</evidence>
<dbReference type="PANTHER" id="PTHR22904">
    <property type="entry name" value="TPR REPEAT CONTAINING PROTEIN"/>
    <property type="match status" value="1"/>
</dbReference>
<dbReference type="GO" id="GO:0051879">
    <property type="term" value="F:Hsp90 protein binding"/>
    <property type="evidence" value="ECO:0007669"/>
    <property type="project" value="TreeGrafter"/>
</dbReference>
<keyword evidence="1" id="KW-0677">Repeat</keyword>
<reference evidence="3 4" key="1">
    <citation type="journal article" date="2021" name="Sci. Rep.">
        <title>The genome of the diatom Chaetoceros tenuissimus carries an ancient integrated fragment of an extant virus.</title>
        <authorList>
            <person name="Hongo Y."/>
            <person name="Kimura K."/>
            <person name="Takaki Y."/>
            <person name="Yoshida Y."/>
            <person name="Baba S."/>
            <person name="Kobayashi G."/>
            <person name="Nagasaki K."/>
            <person name="Hano T."/>
            <person name="Tomaru Y."/>
        </authorList>
    </citation>
    <scope>NUCLEOTIDE SEQUENCE [LARGE SCALE GENOMIC DNA]</scope>
    <source>
        <strain evidence="3 4">NIES-3715</strain>
    </source>
</reference>
<protein>
    <submittedName>
        <fullName evidence="3">Uncharacterized protein</fullName>
    </submittedName>
</protein>
<dbReference type="AlphaFoldDB" id="A0AAD3GZG5"/>
<evidence type="ECO:0000313" key="3">
    <source>
        <dbReference type="EMBL" id="GFH44299.1"/>
    </source>
</evidence>
<dbReference type="Proteomes" id="UP001054902">
    <property type="component" value="Unassembled WGS sequence"/>
</dbReference>
<name>A0AAD3GZG5_9STRA</name>
<keyword evidence="2" id="KW-0802">TPR repeat</keyword>
<dbReference type="InterPro" id="IPR011990">
    <property type="entry name" value="TPR-like_helical_dom_sf"/>
</dbReference>
<sequence length="274" mass="32234">MDMMKQIYGTFGGMQVYKDDTEEDHHDIQQVDSFLPLHTMSKDQEDITYQAETEEPYLFKRLRDKERINLQAKANLNLKGDEAISNGKFEEAAKWYSHSLEIWEDQRSYVSRSLCFINKSRSILLQHKDPTSYPHDAYFYGRKACRDAEEAMDLDHTYVKAHYCYALGCILCRDLYKAKKALRKGLKYCPNNKLLWKLLNLLKSVNLKDMQETVIQFWGYHIAKFIANKRNLKTILKLTDVNMADMNTSSDSNEIFGRYPYSIFKKQGFTFQCI</sequence>
<proteinExistence type="predicted"/>
<dbReference type="PANTHER" id="PTHR22904:SF523">
    <property type="entry name" value="STRESS-INDUCED-PHOSPHOPROTEIN 1"/>
    <property type="match status" value="1"/>
</dbReference>
<evidence type="ECO:0000256" key="1">
    <source>
        <dbReference type="ARBA" id="ARBA00022737"/>
    </source>
</evidence>
<organism evidence="3 4">
    <name type="scientific">Chaetoceros tenuissimus</name>
    <dbReference type="NCBI Taxonomy" id="426638"/>
    <lineage>
        <taxon>Eukaryota</taxon>
        <taxon>Sar</taxon>
        <taxon>Stramenopiles</taxon>
        <taxon>Ochrophyta</taxon>
        <taxon>Bacillariophyta</taxon>
        <taxon>Coscinodiscophyceae</taxon>
        <taxon>Chaetocerotophycidae</taxon>
        <taxon>Chaetocerotales</taxon>
        <taxon>Chaetocerotaceae</taxon>
        <taxon>Chaetoceros</taxon>
    </lineage>
</organism>
<comment type="caution">
    <text evidence="3">The sequence shown here is derived from an EMBL/GenBank/DDBJ whole genome shotgun (WGS) entry which is preliminary data.</text>
</comment>
<gene>
    <name evidence="3" type="ORF">CTEN210_00773</name>
</gene>
<dbReference type="EMBL" id="BLLK01000019">
    <property type="protein sequence ID" value="GFH44299.1"/>
    <property type="molecule type" value="Genomic_DNA"/>
</dbReference>
<dbReference type="Gene3D" id="1.25.40.10">
    <property type="entry name" value="Tetratricopeptide repeat domain"/>
    <property type="match status" value="1"/>
</dbReference>
<dbReference type="SUPFAM" id="SSF48452">
    <property type="entry name" value="TPR-like"/>
    <property type="match status" value="1"/>
</dbReference>